<dbReference type="GO" id="GO:0071949">
    <property type="term" value="F:FAD binding"/>
    <property type="evidence" value="ECO:0007669"/>
    <property type="project" value="InterPro"/>
</dbReference>
<reference evidence="4 5" key="1">
    <citation type="submission" date="2019-03" db="EMBL/GenBank/DDBJ databases">
        <title>Genomic Encyclopedia of Type Strains, Phase IV (KMG-IV): sequencing the most valuable type-strain genomes for metagenomic binning, comparative biology and taxonomic classification.</title>
        <authorList>
            <person name="Goeker M."/>
        </authorList>
    </citation>
    <scope>NUCLEOTIDE SEQUENCE [LARGE SCALE GENOMIC DNA]</scope>
    <source>
        <strain evidence="4 5">DSM 100451</strain>
    </source>
</reference>
<dbReference type="InterPro" id="IPR016169">
    <property type="entry name" value="FAD-bd_PCMH_sub2"/>
</dbReference>
<evidence type="ECO:0000256" key="1">
    <source>
        <dbReference type="ARBA" id="ARBA00022630"/>
    </source>
</evidence>
<keyword evidence="2" id="KW-0560">Oxidoreductase</keyword>
<dbReference type="Proteomes" id="UP000295184">
    <property type="component" value="Unassembled WGS sequence"/>
</dbReference>
<dbReference type="EMBL" id="SLUM01000001">
    <property type="protein sequence ID" value="TCL61559.1"/>
    <property type="molecule type" value="Genomic_DNA"/>
</dbReference>
<dbReference type="Pfam" id="PF03450">
    <property type="entry name" value="CO_deh_flav_C"/>
    <property type="match status" value="1"/>
</dbReference>
<dbReference type="PROSITE" id="PS51387">
    <property type="entry name" value="FAD_PCMH"/>
    <property type="match status" value="1"/>
</dbReference>
<dbReference type="InterPro" id="IPR005107">
    <property type="entry name" value="CO_DH_flav_C"/>
</dbReference>
<proteinExistence type="predicted"/>
<dbReference type="InterPro" id="IPR051312">
    <property type="entry name" value="Diverse_Substr_Oxidored"/>
</dbReference>
<dbReference type="InterPro" id="IPR036683">
    <property type="entry name" value="CO_DH_flav_C_dom_sf"/>
</dbReference>
<dbReference type="SMART" id="SM01092">
    <property type="entry name" value="CO_deh_flav_C"/>
    <property type="match status" value="1"/>
</dbReference>
<accession>A0A4R1R7R9</accession>
<dbReference type="InterPro" id="IPR016166">
    <property type="entry name" value="FAD-bd_PCMH"/>
</dbReference>
<dbReference type="Pfam" id="PF00941">
    <property type="entry name" value="FAD_binding_5"/>
    <property type="match status" value="1"/>
</dbReference>
<evidence type="ECO:0000313" key="4">
    <source>
        <dbReference type="EMBL" id="TCL61559.1"/>
    </source>
</evidence>
<feature type="domain" description="FAD-binding PCMH-type" evidence="3">
    <location>
        <begin position="1"/>
        <end position="162"/>
    </location>
</feature>
<dbReference type="STRING" id="1650663.GCA_001486665_01610"/>
<sequence length="259" mass="28418">MFTAQQYVKAATLEEAWQLNQKRSTTLLAGGCWLRLTRRRVGALVDLSGLGLDTIEETEGEFSLGAMVTLRQLETNKALNEAFGGLFKEMTRHIVGVQFRNCATLGGSIAARFGFSDLLCALLALDCEVELFKAGRMPLEQYAKLPADRDILVRIHVKKNDRRPAYQTMRNAETDLPVLAVAASEKDGQVRVVVGARPARAQVVNAPLALSADKAALESFCEAMQSQLTFASNMRGSEEYRRHLANVLTGRCLAALQEG</sequence>
<gene>
    <name evidence="4" type="ORF">EDD77_10113</name>
</gene>
<evidence type="ECO:0000313" key="5">
    <source>
        <dbReference type="Proteomes" id="UP000295184"/>
    </source>
</evidence>
<dbReference type="SUPFAM" id="SSF56176">
    <property type="entry name" value="FAD-binding/transporter-associated domain-like"/>
    <property type="match status" value="1"/>
</dbReference>
<dbReference type="AlphaFoldDB" id="A0A4R1R7R9"/>
<dbReference type="PANTHER" id="PTHR42659:SF9">
    <property type="entry name" value="XANTHINE DEHYDROGENASE FAD-BINDING SUBUNIT XDHB-RELATED"/>
    <property type="match status" value="1"/>
</dbReference>
<dbReference type="InterPro" id="IPR036318">
    <property type="entry name" value="FAD-bd_PCMH-like_sf"/>
</dbReference>
<organism evidence="4 5">
    <name type="scientific">Allofournierella massiliensis</name>
    <dbReference type="NCBI Taxonomy" id="1650663"/>
    <lineage>
        <taxon>Bacteria</taxon>
        <taxon>Bacillati</taxon>
        <taxon>Bacillota</taxon>
        <taxon>Clostridia</taxon>
        <taxon>Eubacteriales</taxon>
        <taxon>Oscillospiraceae</taxon>
        <taxon>Allofournierella</taxon>
    </lineage>
</organism>
<evidence type="ECO:0000256" key="2">
    <source>
        <dbReference type="ARBA" id="ARBA00023002"/>
    </source>
</evidence>
<name>A0A4R1R7R9_9FIRM</name>
<dbReference type="Gene3D" id="3.30.390.50">
    <property type="entry name" value="CO dehydrogenase flavoprotein, C-terminal domain"/>
    <property type="match status" value="1"/>
</dbReference>
<comment type="caution">
    <text evidence="4">The sequence shown here is derived from an EMBL/GenBank/DDBJ whole genome shotgun (WGS) entry which is preliminary data.</text>
</comment>
<dbReference type="GO" id="GO:0016491">
    <property type="term" value="F:oxidoreductase activity"/>
    <property type="evidence" value="ECO:0007669"/>
    <property type="project" value="UniProtKB-KW"/>
</dbReference>
<dbReference type="InterPro" id="IPR002346">
    <property type="entry name" value="Mopterin_DH_FAD-bd"/>
</dbReference>
<dbReference type="SUPFAM" id="SSF55447">
    <property type="entry name" value="CO dehydrogenase flavoprotein C-terminal domain-like"/>
    <property type="match status" value="1"/>
</dbReference>
<evidence type="ECO:0000259" key="3">
    <source>
        <dbReference type="PROSITE" id="PS51387"/>
    </source>
</evidence>
<keyword evidence="1" id="KW-0285">Flavoprotein</keyword>
<protein>
    <submittedName>
        <fullName evidence="4">CO/xanthine dehydrogenase FAD-binding subunit</fullName>
    </submittedName>
</protein>
<dbReference type="OrthoDB" id="9803647at2"/>
<dbReference type="Gene3D" id="3.30.465.10">
    <property type="match status" value="1"/>
</dbReference>
<dbReference type="RefSeq" id="WP_058964031.1">
    <property type="nucleotide sequence ID" value="NZ_CABKVM010000016.1"/>
</dbReference>
<dbReference type="PANTHER" id="PTHR42659">
    <property type="entry name" value="XANTHINE DEHYDROGENASE SUBUNIT C-RELATED"/>
    <property type="match status" value="1"/>
</dbReference>